<comment type="function">
    <text evidence="14 15">Catalyzes the oxidation of protoporphyrinogen IX to protoporphyrin IX.</text>
</comment>
<dbReference type="HAMAP" id="MF_02239">
    <property type="entry name" value="HemJ"/>
    <property type="match status" value="1"/>
</dbReference>
<evidence type="ECO:0000256" key="3">
    <source>
        <dbReference type="ARBA" id="ARBA00006501"/>
    </source>
</evidence>
<keyword evidence="11 14" id="KW-0408">Iron</keyword>
<feature type="transmembrane region" description="Helical" evidence="14">
    <location>
        <begin position="56"/>
        <end position="79"/>
    </location>
</feature>
<dbReference type="Proteomes" id="UP000036458">
    <property type="component" value="Chromosome"/>
</dbReference>
<dbReference type="RefSeq" id="WP_048921808.1">
    <property type="nucleotide sequence ID" value="NZ_CP010777.1"/>
</dbReference>
<dbReference type="OrthoDB" id="9800824at2"/>
<dbReference type="EMBL" id="CP010777">
    <property type="protein sequence ID" value="AKQ46766.1"/>
    <property type="molecule type" value="Genomic_DNA"/>
</dbReference>
<dbReference type="KEGG" id="ruf:TH63_15880"/>
<keyword evidence="9 14" id="KW-1133">Transmembrane helix</keyword>
<comment type="cofactor">
    <cofactor evidence="14 15">
        <name>heme b</name>
        <dbReference type="ChEBI" id="CHEBI:60344"/>
    </cofactor>
    <text evidence="14 15">Binds 1 heme b (iron(II)-protoporphyrin IX) group per subunit.</text>
</comment>
<dbReference type="STRING" id="1379910.TH63_15880"/>
<dbReference type="GO" id="GO:0070818">
    <property type="term" value="F:protoporphyrinogen oxidase activity"/>
    <property type="evidence" value="ECO:0007669"/>
    <property type="project" value="UniProtKB-UniRule"/>
</dbReference>
<feature type="transmembrane region" description="Helical" evidence="14">
    <location>
        <begin position="12"/>
        <end position="35"/>
    </location>
</feature>
<dbReference type="GO" id="GO:0005886">
    <property type="term" value="C:plasma membrane"/>
    <property type="evidence" value="ECO:0007669"/>
    <property type="project" value="UniProtKB-SubCell"/>
</dbReference>
<comment type="subcellular location">
    <subcellularLocation>
        <location evidence="1 14">Cell membrane</location>
        <topology evidence="1 14">Multi-pass membrane protein</topology>
    </subcellularLocation>
</comment>
<keyword evidence="17" id="KW-1185">Reference proteome</keyword>
<dbReference type="EC" id="1.3.99.-" evidence="14 15"/>
<dbReference type="PATRIC" id="fig|1379910.4.peg.3463"/>
<comment type="catalytic activity">
    <reaction evidence="13 14 15">
        <text>protoporphyrinogen IX + 3 A = protoporphyrin IX + 3 AH2</text>
        <dbReference type="Rhea" id="RHEA:62000"/>
        <dbReference type="ChEBI" id="CHEBI:13193"/>
        <dbReference type="ChEBI" id="CHEBI:17499"/>
        <dbReference type="ChEBI" id="CHEBI:57306"/>
        <dbReference type="ChEBI" id="CHEBI:57307"/>
    </reaction>
</comment>
<dbReference type="PIRSF" id="PIRSF004638">
    <property type="entry name" value="UCP004638"/>
    <property type="match status" value="1"/>
</dbReference>
<evidence type="ECO:0000256" key="15">
    <source>
        <dbReference type="PIRNR" id="PIRNR004638"/>
    </source>
</evidence>
<organism evidence="16 17">
    <name type="scientific">Rufibacter radiotolerans</name>
    <dbReference type="NCBI Taxonomy" id="1379910"/>
    <lineage>
        <taxon>Bacteria</taxon>
        <taxon>Pseudomonadati</taxon>
        <taxon>Bacteroidota</taxon>
        <taxon>Cytophagia</taxon>
        <taxon>Cytophagales</taxon>
        <taxon>Hymenobacteraceae</taxon>
        <taxon>Rufibacter</taxon>
    </lineage>
</organism>
<keyword evidence="10 14" id="KW-0560">Oxidoreductase</keyword>
<evidence type="ECO:0000256" key="11">
    <source>
        <dbReference type="ARBA" id="ARBA00023004"/>
    </source>
</evidence>
<dbReference type="GO" id="GO:0046872">
    <property type="term" value="F:metal ion binding"/>
    <property type="evidence" value="ECO:0007669"/>
    <property type="project" value="UniProtKB-UniRule"/>
</dbReference>
<feature type="transmembrane region" description="Helical" evidence="14">
    <location>
        <begin position="85"/>
        <end position="103"/>
    </location>
</feature>
<evidence type="ECO:0000256" key="9">
    <source>
        <dbReference type="ARBA" id="ARBA00022989"/>
    </source>
</evidence>
<evidence type="ECO:0000256" key="2">
    <source>
        <dbReference type="ARBA" id="ARBA00005073"/>
    </source>
</evidence>
<evidence type="ECO:0000313" key="16">
    <source>
        <dbReference type="EMBL" id="AKQ46766.1"/>
    </source>
</evidence>
<reference evidence="16 17" key="1">
    <citation type="submission" date="2015-01" db="EMBL/GenBank/DDBJ databases">
        <title>Rufibacter sp./DG31D/ whole genome sequencing.</title>
        <authorList>
            <person name="Kim M.K."/>
            <person name="Srinivasan S."/>
            <person name="Lee J.-J."/>
        </authorList>
    </citation>
    <scope>NUCLEOTIDE SEQUENCE [LARGE SCALE GENOMIC DNA]</scope>
    <source>
        <strain evidence="16 17">DG31D</strain>
    </source>
</reference>
<dbReference type="PANTHER" id="PTHR40255:SF1">
    <property type="entry name" value="PROTOPORPHYRINOGEN IX OXIDASE"/>
    <property type="match status" value="1"/>
</dbReference>
<evidence type="ECO:0000256" key="4">
    <source>
        <dbReference type="ARBA" id="ARBA00017504"/>
    </source>
</evidence>
<evidence type="ECO:0000256" key="12">
    <source>
        <dbReference type="ARBA" id="ARBA00023136"/>
    </source>
</evidence>
<keyword evidence="6 14" id="KW-0349">Heme</keyword>
<feature type="binding site" description="axial binding residue" evidence="14">
    <location>
        <position position="10"/>
    </location>
    <ligand>
        <name>heme</name>
        <dbReference type="ChEBI" id="CHEBI:30413"/>
    </ligand>
    <ligandPart>
        <name>Fe</name>
        <dbReference type="ChEBI" id="CHEBI:18248"/>
    </ligandPart>
</feature>
<protein>
    <recommendedName>
        <fullName evidence="4 14">Protoporphyrinogen IX oxidase</fullName>
        <shortName evidence="14">PPO</shortName>
        <ecNumber evidence="14 15">1.3.99.-</ecNumber>
    </recommendedName>
</protein>
<evidence type="ECO:0000313" key="17">
    <source>
        <dbReference type="Proteomes" id="UP000036458"/>
    </source>
</evidence>
<evidence type="ECO:0000256" key="7">
    <source>
        <dbReference type="ARBA" id="ARBA00022692"/>
    </source>
</evidence>
<gene>
    <name evidence="16" type="ORF">TH63_15880</name>
</gene>
<dbReference type="PANTHER" id="PTHR40255">
    <property type="entry name" value="UPF0093 MEMBRANE PROTEIN SLR1790"/>
    <property type="match status" value="1"/>
</dbReference>
<comment type="pathway">
    <text evidence="2 14 15">Porphyrin-containing compound metabolism; protoporphyrin-IX biosynthesis; protoporphyrin-IX from protoporphyrinogen-IX: step 1/1.</text>
</comment>
<keyword evidence="7 14" id="KW-0812">Transmembrane</keyword>
<keyword evidence="8 14" id="KW-0479">Metal-binding</keyword>
<dbReference type="AlphaFoldDB" id="A0A0H4W8I6"/>
<evidence type="ECO:0000256" key="10">
    <source>
        <dbReference type="ARBA" id="ARBA00023002"/>
    </source>
</evidence>
<keyword evidence="5 14" id="KW-1003">Cell membrane</keyword>
<comment type="similarity">
    <text evidence="3 14 15">Belongs to the HemJ family.</text>
</comment>
<keyword evidence="12 14" id="KW-0472">Membrane</keyword>
<dbReference type="InterPro" id="IPR005265">
    <property type="entry name" value="HemJ-like"/>
</dbReference>
<feature type="transmembrane region" description="Helical" evidence="14">
    <location>
        <begin position="148"/>
        <end position="169"/>
    </location>
</feature>
<dbReference type="GO" id="GO:0006782">
    <property type="term" value="P:protoporphyrinogen IX biosynthetic process"/>
    <property type="evidence" value="ECO:0007669"/>
    <property type="project" value="UniProtKB-UniRule"/>
</dbReference>
<proteinExistence type="inferred from homology"/>
<name>A0A0H4W8I6_9BACT</name>
<dbReference type="Pfam" id="PF03653">
    <property type="entry name" value="UPF0093"/>
    <property type="match status" value="1"/>
</dbReference>
<evidence type="ECO:0000256" key="14">
    <source>
        <dbReference type="HAMAP-Rule" id="MF_02239"/>
    </source>
</evidence>
<comment type="subunit">
    <text evidence="14">Homodimer.</text>
</comment>
<evidence type="ECO:0000256" key="6">
    <source>
        <dbReference type="ARBA" id="ARBA00022617"/>
    </source>
</evidence>
<sequence length="175" mass="20264">MSYSYLKALHIIFIVTWFAGLFYIVRLFVYYAEAAQKPEPEKSILQKQFALMQRRLWYGITWPSAIITVILGLSLLRFYLPIPAWLWMKLGFVAGLLAYQFYCQRIFSQQQRGEIRQSSTALRVWNEVATLLLVAIVFLVVLKNGLSATWGVLGFIALSVLLMAAIMVYKRLRKD</sequence>
<evidence type="ECO:0000256" key="13">
    <source>
        <dbReference type="ARBA" id="ARBA00048390"/>
    </source>
</evidence>
<evidence type="ECO:0000256" key="1">
    <source>
        <dbReference type="ARBA" id="ARBA00004651"/>
    </source>
</evidence>
<feature type="transmembrane region" description="Helical" evidence="14">
    <location>
        <begin position="124"/>
        <end position="142"/>
    </location>
</feature>
<dbReference type="UniPathway" id="UPA00251">
    <property type="reaction ID" value="UER00324"/>
</dbReference>
<evidence type="ECO:0000256" key="8">
    <source>
        <dbReference type="ARBA" id="ARBA00022723"/>
    </source>
</evidence>
<evidence type="ECO:0000256" key="5">
    <source>
        <dbReference type="ARBA" id="ARBA00022475"/>
    </source>
</evidence>
<accession>A0A0H4W8I6</accession>
<feature type="binding site" description="axial binding residue" evidence="14">
    <location>
        <position position="89"/>
    </location>
    <ligand>
        <name>heme</name>
        <dbReference type="ChEBI" id="CHEBI:30413"/>
    </ligand>
    <ligandPart>
        <name>Fe</name>
        <dbReference type="ChEBI" id="CHEBI:18248"/>
    </ligandPart>
</feature>